<organism evidence="6 7">
    <name type="scientific">Didymella pomorum</name>
    <dbReference type="NCBI Taxonomy" id="749634"/>
    <lineage>
        <taxon>Eukaryota</taxon>
        <taxon>Fungi</taxon>
        <taxon>Dikarya</taxon>
        <taxon>Ascomycota</taxon>
        <taxon>Pezizomycotina</taxon>
        <taxon>Dothideomycetes</taxon>
        <taxon>Pleosporomycetidae</taxon>
        <taxon>Pleosporales</taxon>
        <taxon>Pleosporineae</taxon>
        <taxon>Didymellaceae</taxon>
        <taxon>Didymella</taxon>
    </lineage>
</organism>
<keyword evidence="7" id="KW-1185">Reference proteome</keyword>
<evidence type="ECO:0000256" key="2">
    <source>
        <dbReference type="ARBA" id="ARBA00008197"/>
    </source>
</evidence>
<dbReference type="PANTHER" id="PTHR28163">
    <property type="entry name" value="PROTEIN PET117 HOMOLOG, MITOCHONDRIAL"/>
    <property type="match status" value="1"/>
</dbReference>
<dbReference type="InterPro" id="IPR031568">
    <property type="entry name" value="Pet117"/>
</dbReference>
<sequence length="214" mass="23548">MSRASQITLATTCAVAIGTVAFVHFAQKQDKAAMHAGVIRDYEQQRVKRERQADFEMQKALQEEYLKYQTVHDSNYEKRTQETLKTSSRLTWLTTAAAVGAAALYYTTSSSPTPANESFASASSTPSTSKPASARSSSSNASVSKPGHRHEAEYASDVPKPVEDRHGDTVNKHSIAARKNQEKLRVGKFSGEEFDNHELEHTPGKPGGDFEKKK</sequence>
<feature type="compositionally biased region" description="Low complexity" evidence="5">
    <location>
        <begin position="118"/>
        <end position="144"/>
    </location>
</feature>
<feature type="region of interest" description="Disordered" evidence="5">
    <location>
        <begin position="110"/>
        <end position="214"/>
    </location>
</feature>
<dbReference type="Pfam" id="PF15786">
    <property type="entry name" value="PET117"/>
    <property type="match status" value="1"/>
</dbReference>
<name>A0A9W9D8X0_9PLEO</name>
<dbReference type="AlphaFoldDB" id="A0A9W9D8X0"/>
<evidence type="ECO:0000313" key="6">
    <source>
        <dbReference type="EMBL" id="KAJ4407773.1"/>
    </source>
</evidence>
<comment type="caution">
    <text evidence="6">The sequence shown here is derived from an EMBL/GenBank/DDBJ whole genome shotgun (WGS) entry which is preliminary data.</text>
</comment>
<protein>
    <submittedName>
        <fullName evidence="6">Uncharacterized protein</fullName>
    </submittedName>
</protein>
<dbReference type="GO" id="GO:0033617">
    <property type="term" value="P:mitochondrial respiratory chain complex IV assembly"/>
    <property type="evidence" value="ECO:0007669"/>
    <property type="project" value="TreeGrafter"/>
</dbReference>
<evidence type="ECO:0000256" key="4">
    <source>
        <dbReference type="ARBA" id="ARBA00023128"/>
    </source>
</evidence>
<keyword evidence="3" id="KW-0809">Transit peptide</keyword>
<dbReference type="PANTHER" id="PTHR28163:SF1">
    <property type="entry name" value="PROTEIN PET117 HOMOLOG, MITOCHONDRIAL"/>
    <property type="match status" value="1"/>
</dbReference>
<evidence type="ECO:0000256" key="3">
    <source>
        <dbReference type="ARBA" id="ARBA00022946"/>
    </source>
</evidence>
<evidence type="ECO:0000256" key="5">
    <source>
        <dbReference type="SAM" id="MobiDB-lite"/>
    </source>
</evidence>
<gene>
    <name evidence="6" type="ORF">N0V91_003743</name>
</gene>
<dbReference type="GO" id="GO:0005739">
    <property type="term" value="C:mitochondrion"/>
    <property type="evidence" value="ECO:0007669"/>
    <property type="project" value="UniProtKB-SubCell"/>
</dbReference>
<accession>A0A9W9D8X0</accession>
<dbReference type="Proteomes" id="UP001140510">
    <property type="component" value="Unassembled WGS sequence"/>
</dbReference>
<comment type="similarity">
    <text evidence="2">Belongs to the PET117 family.</text>
</comment>
<dbReference type="OrthoDB" id="76305at2759"/>
<feature type="compositionally biased region" description="Basic and acidic residues" evidence="5">
    <location>
        <begin position="179"/>
        <end position="214"/>
    </location>
</feature>
<proteinExistence type="inferred from homology"/>
<feature type="compositionally biased region" description="Basic and acidic residues" evidence="5">
    <location>
        <begin position="160"/>
        <end position="171"/>
    </location>
</feature>
<keyword evidence="4" id="KW-0496">Mitochondrion</keyword>
<dbReference type="EMBL" id="JAPEVA010000019">
    <property type="protein sequence ID" value="KAJ4407773.1"/>
    <property type="molecule type" value="Genomic_DNA"/>
</dbReference>
<evidence type="ECO:0000313" key="7">
    <source>
        <dbReference type="Proteomes" id="UP001140510"/>
    </source>
</evidence>
<reference evidence="6" key="1">
    <citation type="submission" date="2022-10" db="EMBL/GenBank/DDBJ databases">
        <title>Tapping the CABI collections for fungal endophytes: first genome assemblies for Collariella, Neodidymelliopsis, Ascochyta clinopodiicola, Didymella pomorum, Didymosphaeria variabile, Neocosmospora piperis and Neocucurbitaria cava.</title>
        <authorList>
            <person name="Hill R."/>
        </authorList>
    </citation>
    <scope>NUCLEOTIDE SEQUENCE</scope>
    <source>
        <strain evidence="6">IMI 355091</strain>
    </source>
</reference>
<comment type="subcellular location">
    <subcellularLocation>
        <location evidence="1">Mitochondrion</location>
    </subcellularLocation>
</comment>
<evidence type="ECO:0000256" key="1">
    <source>
        <dbReference type="ARBA" id="ARBA00004173"/>
    </source>
</evidence>